<protein>
    <submittedName>
        <fullName evidence="9">Rhomboid protease GluP</fullName>
        <ecNumber evidence="9">3.4.21.105</ecNumber>
    </submittedName>
</protein>
<keyword evidence="5 7" id="KW-1133">Transmembrane helix</keyword>
<accession>A0AAE3V8D9</accession>
<keyword evidence="4 9" id="KW-0378">Hydrolase</keyword>
<dbReference type="PANTHER" id="PTHR43731">
    <property type="entry name" value="RHOMBOID PROTEASE"/>
    <property type="match status" value="1"/>
</dbReference>
<dbReference type="GO" id="GO:0016020">
    <property type="term" value="C:membrane"/>
    <property type="evidence" value="ECO:0007669"/>
    <property type="project" value="UniProtKB-SubCell"/>
</dbReference>
<dbReference type="Gene3D" id="1.20.1540.10">
    <property type="entry name" value="Rhomboid-like"/>
    <property type="match status" value="1"/>
</dbReference>
<organism evidence="9 10">
    <name type="scientific">Moryella indoligenes</name>
    <dbReference type="NCBI Taxonomy" id="371674"/>
    <lineage>
        <taxon>Bacteria</taxon>
        <taxon>Bacillati</taxon>
        <taxon>Bacillota</taxon>
        <taxon>Clostridia</taxon>
        <taxon>Lachnospirales</taxon>
        <taxon>Lachnospiraceae</taxon>
        <taxon>Moryella</taxon>
    </lineage>
</organism>
<dbReference type="RefSeq" id="WP_307252247.1">
    <property type="nucleotide sequence ID" value="NZ_JAUSTO010000002.1"/>
</dbReference>
<comment type="subcellular location">
    <subcellularLocation>
        <location evidence="1">Membrane</location>
        <topology evidence="1">Multi-pass membrane protein</topology>
    </subcellularLocation>
</comment>
<evidence type="ECO:0000256" key="2">
    <source>
        <dbReference type="ARBA" id="ARBA00009045"/>
    </source>
</evidence>
<reference evidence="9" key="1">
    <citation type="submission" date="2023-07" db="EMBL/GenBank/DDBJ databases">
        <title>Genomic Encyclopedia of Type Strains, Phase IV (KMG-IV): sequencing the most valuable type-strain genomes for metagenomic binning, comparative biology and taxonomic classification.</title>
        <authorList>
            <person name="Goeker M."/>
        </authorList>
    </citation>
    <scope>NUCLEOTIDE SEQUENCE</scope>
    <source>
        <strain evidence="9">DSM 19659</strain>
    </source>
</reference>
<evidence type="ECO:0000256" key="7">
    <source>
        <dbReference type="SAM" id="Phobius"/>
    </source>
</evidence>
<dbReference type="EC" id="3.4.21.105" evidence="9"/>
<gene>
    <name evidence="9" type="ORF">J2S20_000268</name>
</gene>
<sequence>MAYNLVDGKRHAPVTLALLLLNIVCFFWVELHGSSENTEDMIRWGALYGPLVFQNQEYWRFLTAAFLHFGIGHLANNMLIFFLLGDNLERALGHVKYLVFYLLCAVGSNIFSLFMGLEDMEYTVGAGASGAIYGVIGGLLWALIRNRGRLEDLSTGQIAFFVLLSLYYGFSDSGVDNSAHIGGLLIGFLLSILMYRVRKKRNNRNEDWDAADVDGERW</sequence>
<keyword evidence="6 7" id="KW-0472">Membrane</keyword>
<comment type="similarity">
    <text evidence="2">Belongs to the peptidase S54 family.</text>
</comment>
<dbReference type="Pfam" id="PF01694">
    <property type="entry name" value="Rhomboid"/>
    <property type="match status" value="1"/>
</dbReference>
<dbReference type="Proteomes" id="UP001241537">
    <property type="component" value="Unassembled WGS sequence"/>
</dbReference>
<evidence type="ECO:0000313" key="9">
    <source>
        <dbReference type="EMBL" id="MDQ0151588.1"/>
    </source>
</evidence>
<keyword evidence="3 7" id="KW-0812">Transmembrane</keyword>
<dbReference type="InterPro" id="IPR022764">
    <property type="entry name" value="Peptidase_S54_rhomboid_dom"/>
</dbReference>
<dbReference type="GO" id="GO:0004252">
    <property type="term" value="F:serine-type endopeptidase activity"/>
    <property type="evidence" value="ECO:0007669"/>
    <property type="project" value="InterPro"/>
</dbReference>
<keyword evidence="10" id="KW-1185">Reference proteome</keyword>
<dbReference type="EMBL" id="JAUSTO010000002">
    <property type="protein sequence ID" value="MDQ0151588.1"/>
    <property type="molecule type" value="Genomic_DNA"/>
</dbReference>
<dbReference type="InterPro" id="IPR035952">
    <property type="entry name" value="Rhomboid-like_sf"/>
</dbReference>
<dbReference type="AlphaFoldDB" id="A0AAE3V8D9"/>
<evidence type="ECO:0000256" key="4">
    <source>
        <dbReference type="ARBA" id="ARBA00022801"/>
    </source>
</evidence>
<dbReference type="GO" id="GO:0006508">
    <property type="term" value="P:proteolysis"/>
    <property type="evidence" value="ECO:0007669"/>
    <property type="project" value="UniProtKB-KW"/>
</dbReference>
<feature type="transmembrane region" description="Helical" evidence="7">
    <location>
        <begin position="153"/>
        <end position="171"/>
    </location>
</feature>
<dbReference type="SUPFAM" id="SSF144091">
    <property type="entry name" value="Rhomboid-like"/>
    <property type="match status" value="1"/>
</dbReference>
<dbReference type="InterPro" id="IPR050925">
    <property type="entry name" value="Rhomboid_protease_S54"/>
</dbReference>
<feature type="transmembrane region" description="Helical" evidence="7">
    <location>
        <begin position="123"/>
        <end position="144"/>
    </location>
</feature>
<proteinExistence type="inferred from homology"/>
<evidence type="ECO:0000256" key="3">
    <source>
        <dbReference type="ARBA" id="ARBA00022692"/>
    </source>
</evidence>
<feature type="domain" description="Peptidase S54 rhomboid" evidence="8">
    <location>
        <begin position="56"/>
        <end position="196"/>
    </location>
</feature>
<dbReference type="PANTHER" id="PTHR43731:SF14">
    <property type="entry name" value="PRESENILIN-ASSOCIATED RHOMBOID-LIKE PROTEIN, MITOCHONDRIAL"/>
    <property type="match status" value="1"/>
</dbReference>
<evidence type="ECO:0000256" key="5">
    <source>
        <dbReference type="ARBA" id="ARBA00022989"/>
    </source>
</evidence>
<evidence type="ECO:0000313" key="10">
    <source>
        <dbReference type="Proteomes" id="UP001241537"/>
    </source>
</evidence>
<evidence type="ECO:0000256" key="1">
    <source>
        <dbReference type="ARBA" id="ARBA00004141"/>
    </source>
</evidence>
<name>A0AAE3V8D9_9FIRM</name>
<feature type="transmembrane region" description="Helical" evidence="7">
    <location>
        <begin position="12"/>
        <end position="29"/>
    </location>
</feature>
<feature type="transmembrane region" description="Helical" evidence="7">
    <location>
        <begin position="97"/>
        <end position="117"/>
    </location>
</feature>
<evidence type="ECO:0000256" key="6">
    <source>
        <dbReference type="ARBA" id="ARBA00023136"/>
    </source>
</evidence>
<feature type="transmembrane region" description="Helical" evidence="7">
    <location>
        <begin position="58"/>
        <end position="85"/>
    </location>
</feature>
<comment type="caution">
    <text evidence="9">The sequence shown here is derived from an EMBL/GenBank/DDBJ whole genome shotgun (WGS) entry which is preliminary data.</text>
</comment>
<keyword evidence="9" id="KW-0645">Protease</keyword>
<feature type="transmembrane region" description="Helical" evidence="7">
    <location>
        <begin position="177"/>
        <end position="195"/>
    </location>
</feature>
<evidence type="ECO:0000259" key="8">
    <source>
        <dbReference type="Pfam" id="PF01694"/>
    </source>
</evidence>